<accession>A0ABS9RJM7</accession>
<proteinExistence type="predicted"/>
<dbReference type="Proteomes" id="UP001156141">
    <property type="component" value="Unassembled WGS sequence"/>
</dbReference>
<dbReference type="InterPro" id="IPR050097">
    <property type="entry name" value="Ferredoxin-NADP_redctase_2"/>
</dbReference>
<sequence>TNVPGVFVSGDAADHVYRQAITAAGTGCMAALDAERYLAAKEVTVEVSATA</sequence>
<dbReference type="InterPro" id="IPR036188">
    <property type="entry name" value="FAD/NAD-bd_sf"/>
</dbReference>
<keyword evidence="2" id="KW-0560">Oxidoreductase</keyword>
<protein>
    <submittedName>
        <fullName evidence="3">Thioredoxin-disulfide reductase</fullName>
    </submittedName>
</protein>
<feature type="non-terminal residue" evidence="3">
    <location>
        <position position="1"/>
    </location>
</feature>
<evidence type="ECO:0000313" key="3">
    <source>
        <dbReference type="EMBL" id="MCH4552349.1"/>
    </source>
</evidence>
<dbReference type="EMBL" id="JAKVQD010000002">
    <property type="protein sequence ID" value="MCH4552349.1"/>
    <property type="molecule type" value="Genomic_DNA"/>
</dbReference>
<comment type="caution">
    <text evidence="3">The sequence shown here is derived from an EMBL/GenBank/DDBJ whole genome shotgun (WGS) entry which is preliminary data.</text>
</comment>
<evidence type="ECO:0000256" key="2">
    <source>
        <dbReference type="ARBA" id="ARBA00023002"/>
    </source>
</evidence>
<dbReference type="Gene3D" id="3.50.50.60">
    <property type="entry name" value="FAD/NAD(P)-binding domain"/>
    <property type="match status" value="1"/>
</dbReference>
<organism evidence="3 4">
    <name type="scientific">Aestuariibaculum lutulentum</name>
    <dbReference type="NCBI Taxonomy" id="2920935"/>
    <lineage>
        <taxon>Bacteria</taxon>
        <taxon>Pseudomonadati</taxon>
        <taxon>Bacteroidota</taxon>
        <taxon>Flavobacteriia</taxon>
        <taxon>Flavobacteriales</taxon>
        <taxon>Flavobacteriaceae</taxon>
    </lineage>
</organism>
<gene>
    <name evidence="3" type="ORF">MKW35_06935</name>
</gene>
<keyword evidence="1" id="KW-0285">Flavoprotein</keyword>
<dbReference type="SUPFAM" id="SSF51905">
    <property type="entry name" value="FAD/NAD(P)-binding domain"/>
    <property type="match status" value="1"/>
</dbReference>
<evidence type="ECO:0000256" key="1">
    <source>
        <dbReference type="ARBA" id="ARBA00022630"/>
    </source>
</evidence>
<reference evidence="3" key="1">
    <citation type="submission" date="2022-02" db="EMBL/GenBank/DDBJ databases">
        <title>Aestuariibaculum sp., a marine bacterium isolated from sediment in Guangxi.</title>
        <authorList>
            <person name="Ying J."/>
        </authorList>
    </citation>
    <scope>NUCLEOTIDE SEQUENCE</scope>
    <source>
        <strain evidence="3">L182</strain>
    </source>
</reference>
<evidence type="ECO:0000313" key="4">
    <source>
        <dbReference type="Proteomes" id="UP001156141"/>
    </source>
</evidence>
<name>A0ABS9RJM7_9FLAO</name>
<dbReference type="PANTHER" id="PTHR48105">
    <property type="entry name" value="THIOREDOXIN REDUCTASE 1-RELATED-RELATED"/>
    <property type="match status" value="1"/>
</dbReference>
<keyword evidence="4" id="KW-1185">Reference proteome</keyword>